<dbReference type="AlphaFoldDB" id="A0A1I6DDL0"/>
<evidence type="ECO:0000313" key="3">
    <source>
        <dbReference type="Proteomes" id="UP000198583"/>
    </source>
</evidence>
<dbReference type="RefSeq" id="WP_093588897.1">
    <property type="nucleotide sequence ID" value="NZ_FOYL01000002.1"/>
</dbReference>
<gene>
    <name evidence="2" type="ORF">SAMN04488564_102342</name>
</gene>
<name>A0A1I6DDL0_9PSEU</name>
<dbReference type="SUPFAM" id="SSF54427">
    <property type="entry name" value="NTF2-like"/>
    <property type="match status" value="1"/>
</dbReference>
<evidence type="ECO:0000259" key="1">
    <source>
        <dbReference type="Pfam" id="PF12680"/>
    </source>
</evidence>
<proteinExistence type="predicted"/>
<evidence type="ECO:0000313" key="2">
    <source>
        <dbReference type="EMBL" id="SFR03529.1"/>
    </source>
</evidence>
<dbReference type="Proteomes" id="UP000198583">
    <property type="component" value="Unassembled WGS sequence"/>
</dbReference>
<dbReference type="InterPro" id="IPR032710">
    <property type="entry name" value="NTF2-like_dom_sf"/>
</dbReference>
<dbReference type="InterPro" id="IPR037401">
    <property type="entry name" value="SnoaL-like"/>
</dbReference>
<feature type="domain" description="SnoaL-like" evidence="1">
    <location>
        <begin position="13"/>
        <end position="105"/>
    </location>
</feature>
<dbReference type="Gene3D" id="3.10.450.50">
    <property type="match status" value="1"/>
</dbReference>
<dbReference type="STRING" id="84724.SAMN04488564_102342"/>
<keyword evidence="3" id="KW-1185">Reference proteome</keyword>
<dbReference type="OrthoDB" id="3257148at2"/>
<reference evidence="3" key="1">
    <citation type="submission" date="2016-10" db="EMBL/GenBank/DDBJ databases">
        <authorList>
            <person name="Varghese N."/>
            <person name="Submissions S."/>
        </authorList>
    </citation>
    <scope>NUCLEOTIDE SEQUENCE [LARGE SCALE GENOMIC DNA]</scope>
    <source>
        <strain evidence="3">DSM 44232</strain>
    </source>
</reference>
<organism evidence="2 3">
    <name type="scientific">Lentzea waywayandensis</name>
    <dbReference type="NCBI Taxonomy" id="84724"/>
    <lineage>
        <taxon>Bacteria</taxon>
        <taxon>Bacillati</taxon>
        <taxon>Actinomycetota</taxon>
        <taxon>Actinomycetes</taxon>
        <taxon>Pseudonocardiales</taxon>
        <taxon>Pseudonocardiaceae</taxon>
        <taxon>Lentzea</taxon>
    </lineage>
</organism>
<dbReference type="EMBL" id="FOYL01000002">
    <property type="protein sequence ID" value="SFR03529.1"/>
    <property type="molecule type" value="Genomic_DNA"/>
</dbReference>
<sequence length="123" mass="13117">MTAITGAAQTIADEYVRAWTSGDAEKALSLVADDVVCEAPSGRIEGIEGYRQFLAPFVGSLTKGTVLDVLGHDTRAVTVYVVDLPFVQNVHGTEYVTVTDGKISHVISVFDMSPMIKARAAQS</sequence>
<dbReference type="Pfam" id="PF12680">
    <property type="entry name" value="SnoaL_2"/>
    <property type="match status" value="1"/>
</dbReference>
<protein>
    <submittedName>
        <fullName evidence="2">SnoaL-like domain-containing protein</fullName>
    </submittedName>
</protein>
<accession>A0A1I6DDL0</accession>